<keyword evidence="10 12" id="KW-1133">Transmembrane helix</keyword>
<keyword evidence="4" id="KW-1003">Cell membrane</keyword>
<keyword evidence="5" id="KW-0997">Cell inner membrane</keyword>
<dbReference type="InterPro" id="IPR018076">
    <property type="entry name" value="T2SS_GspF_dom"/>
</dbReference>
<evidence type="ECO:0000256" key="5">
    <source>
        <dbReference type="ARBA" id="ARBA00022519"/>
    </source>
</evidence>
<dbReference type="GO" id="GO:0015628">
    <property type="term" value="P:protein secretion by the type II secretion system"/>
    <property type="evidence" value="ECO:0007669"/>
    <property type="project" value="InterPro"/>
</dbReference>
<evidence type="ECO:0000256" key="10">
    <source>
        <dbReference type="ARBA" id="ARBA00022989"/>
    </source>
</evidence>
<organism evidence="14">
    <name type="scientific">hydrothermal vent metagenome</name>
    <dbReference type="NCBI Taxonomy" id="652676"/>
    <lineage>
        <taxon>unclassified sequences</taxon>
        <taxon>metagenomes</taxon>
        <taxon>ecological metagenomes</taxon>
    </lineage>
</organism>
<dbReference type="FunFam" id="1.20.81.30:FF:000001">
    <property type="entry name" value="Type II secretion system protein F"/>
    <property type="match status" value="1"/>
</dbReference>
<keyword evidence="11 12" id="KW-0472">Membrane</keyword>
<feature type="transmembrane region" description="Helical" evidence="12">
    <location>
        <begin position="223"/>
        <end position="242"/>
    </location>
</feature>
<evidence type="ECO:0000259" key="13">
    <source>
        <dbReference type="Pfam" id="PF00482"/>
    </source>
</evidence>
<dbReference type="GO" id="GO:0005886">
    <property type="term" value="C:plasma membrane"/>
    <property type="evidence" value="ECO:0007669"/>
    <property type="project" value="UniProtKB-SubCell"/>
</dbReference>
<evidence type="ECO:0000256" key="12">
    <source>
        <dbReference type="SAM" id="Phobius"/>
    </source>
</evidence>
<dbReference type="InterPro" id="IPR011850">
    <property type="entry name" value="T2SS_GspF"/>
</dbReference>
<proteinExistence type="inferred from homology"/>
<dbReference type="InterPro" id="IPR003004">
    <property type="entry name" value="GspF/PilC"/>
</dbReference>
<evidence type="ECO:0000256" key="7">
    <source>
        <dbReference type="ARBA" id="ARBA00022723"/>
    </source>
</evidence>
<sequence length="404" mass="43638">MAGFRYEAIDRGGKVKKGVLNAESARQARVRIREQGLTPIDVGEIRQATSGEQSYTPWVGKVSASRLCLVTRQFAGLLSAGITVENSLNTLIGQTESQALRHALAGVRGEVMEGSSLAAAMRKFPAVFPELYYSLVEAGESSGKLDVVLLKLADYMEHGKALKEKVTLALIYPIIVSIVAIAVTLGLLVYVIPQVVSVFQRTHQTLPVLTQALIFTSNFLMEYGLLILLALSAMAIAFWRLLRIESWRRVLHSTMLKTPFIGKLVKGINSARLSSALAILVGGGVPLLSSLKAGVAMVGSLPMRDALKDVIDDVTKGGSLSVSLERTGMYPPVMTSFIANGENSGKLGEMLERSSSQLSNELEYRLAAFTSLLEPALILTMGLVVLTMALGILMPIFEMNQLAR</sequence>
<dbReference type="Gene3D" id="1.20.81.30">
    <property type="entry name" value="Type II secretion system (T2SS), domain F"/>
    <property type="match status" value="2"/>
</dbReference>
<evidence type="ECO:0000256" key="8">
    <source>
        <dbReference type="ARBA" id="ARBA00022837"/>
    </source>
</evidence>
<dbReference type="Pfam" id="PF00482">
    <property type="entry name" value="T2SSF"/>
    <property type="match status" value="2"/>
</dbReference>
<name>A0A3B1BEB1_9ZZZZ</name>
<evidence type="ECO:0000256" key="2">
    <source>
        <dbReference type="ARBA" id="ARBA00005745"/>
    </source>
</evidence>
<feature type="domain" description="Type II secretion system protein GspF" evidence="13">
    <location>
        <begin position="71"/>
        <end position="193"/>
    </location>
</feature>
<evidence type="ECO:0000256" key="6">
    <source>
        <dbReference type="ARBA" id="ARBA00022692"/>
    </source>
</evidence>
<evidence type="ECO:0000256" key="1">
    <source>
        <dbReference type="ARBA" id="ARBA00004429"/>
    </source>
</evidence>
<keyword evidence="6 12" id="KW-0812">Transmembrane</keyword>
<dbReference type="InterPro" id="IPR001992">
    <property type="entry name" value="T2SS_GspF/T4SS_PilC_CS"/>
</dbReference>
<comment type="subcellular location">
    <subcellularLocation>
        <location evidence="1">Cell inner membrane</location>
        <topology evidence="1">Multi-pass membrane protein</topology>
    </subcellularLocation>
</comment>
<protein>
    <submittedName>
        <fullName evidence="14">General secretion pathway protein F</fullName>
    </submittedName>
</protein>
<dbReference type="NCBIfam" id="TIGR02120">
    <property type="entry name" value="GspF"/>
    <property type="match status" value="1"/>
</dbReference>
<evidence type="ECO:0000256" key="3">
    <source>
        <dbReference type="ARBA" id="ARBA00022448"/>
    </source>
</evidence>
<feature type="domain" description="Type II secretion system protein GspF" evidence="13">
    <location>
        <begin position="276"/>
        <end position="395"/>
    </location>
</feature>
<dbReference type="GO" id="GO:0046872">
    <property type="term" value="F:metal ion binding"/>
    <property type="evidence" value="ECO:0007669"/>
    <property type="project" value="UniProtKB-KW"/>
</dbReference>
<dbReference type="EMBL" id="UOGC01000032">
    <property type="protein sequence ID" value="VAX16596.1"/>
    <property type="molecule type" value="Genomic_DNA"/>
</dbReference>
<feature type="transmembrane region" description="Helical" evidence="12">
    <location>
        <begin position="376"/>
        <end position="397"/>
    </location>
</feature>
<dbReference type="PROSITE" id="PS00874">
    <property type="entry name" value="T2SP_F"/>
    <property type="match status" value="1"/>
</dbReference>
<dbReference type="GO" id="GO:0015627">
    <property type="term" value="C:type II protein secretion system complex"/>
    <property type="evidence" value="ECO:0007669"/>
    <property type="project" value="InterPro"/>
</dbReference>
<reference evidence="14" key="1">
    <citation type="submission" date="2018-06" db="EMBL/GenBank/DDBJ databases">
        <authorList>
            <person name="Zhirakovskaya E."/>
        </authorList>
    </citation>
    <scope>NUCLEOTIDE SEQUENCE</scope>
</reference>
<dbReference type="InterPro" id="IPR042094">
    <property type="entry name" value="T2SS_GspF_sf"/>
</dbReference>
<evidence type="ECO:0000256" key="9">
    <source>
        <dbReference type="ARBA" id="ARBA00022927"/>
    </source>
</evidence>
<dbReference type="PANTHER" id="PTHR30012">
    <property type="entry name" value="GENERAL SECRETION PATHWAY PROTEIN"/>
    <property type="match status" value="1"/>
</dbReference>
<evidence type="ECO:0000256" key="11">
    <source>
        <dbReference type="ARBA" id="ARBA00023136"/>
    </source>
</evidence>
<evidence type="ECO:0000256" key="4">
    <source>
        <dbReference type="ARBA" id="ARBA00022475"/>
    </source>
</evidence>
<evidence type="ECO:0000313" key="14">
    <source>
        <dbReference type="EMBL" id="VAX16596.1"/>
    </source>
</evidence>
<keyword evidence="7" id="KW-0479">Metal-binding</keyword>
<gene>
    <name evidence="14" type="ORF">MNBD_NITROSPINAE01-218</name>
</gene>
<accession>A0A3B1BEB1</accession>
<dbReference type="AlphaFoldDB" id="A0A3B1BEB1"/>
<feature type="transmembrane region" description="Helical" evidence="12">
    <location>
        <begin position="276"/>
        <end position="298"/>
    </location>
</feature>
<keyword evidence="8" id="KW-0106">Calcium</keyword>
<comment type="similarity">
    <text evidence="2">Belongs to the GSP F family.</text>
</comment>
<dbReference type="PRINTS" id="PR00812">
    <property type="entry name" value="BCTERIALGSPF"/>
</dbReference>
<feature type="transmembrane region" description="Helical" evidence="12">
    <location>
        <begin position="166"/>
        <end position="192"/>
    </location>
</feature>
<keyword evidence="3" id="KW-0813">Transport</keyword>
<dbReference type="PANTHER" id="PTHR30012:SF0">
    <property type="entry name" value="TYPE II SECRETION SYSTEM PROTEIN F-RELATED"/>
    <property type="match status" value="1"/>
</dbReference>
<keyword evidence="9" id="KW-0653">Protein transport</keyword>